<dbReference type="SMART" id="SM00829">
    <property type="entry name" value="PKS_ER"/>
    <property type="match status" value="1"/>
</dbReference>
<evidence type="ECO:0000313" key="4">
    <source>
        <dbReference type="EMBL" id="TCV07417.1"/>
    </source>
</evidence>
<dbReference type="PANTHER" id="PTHR48106">
    <property type="entry name" value="QUINONE OXIDOREDUCTASE PIG3-RELATED"/>
    <property type="match status" value="1"/>
</dbReference>
<dbReference type="InterPro" id="IPR011032">
    <property type="entry name" value="GroES-like_sf"/>
</dbReference>
<dbReference type="PANTHER" id="PTHR48106:SF8">
    <property type="entry name" value="OS02G0805600 PROTEIN"/>
    <property type="match status" value="1"/>
</dbReference>
<organism evidence="4 5">
    <name type="scientific">Sphingobacterium alimentarium</name>
    <dbReference type="NCBI Taxonomy" id="797292"/>
    <lineage>
        <taxon>Bacteria</taxon>
        <taxon>Pseudomonadati</taxon>
        <taxon>Bacteroidota</taxon>
        <taxon>Sphingobacteriia</taxon>
        <taxon>Sphingobacteriales</taxon>
        <taxon>Sphingobacteriaceae</taxon>
        <taxon>Sphingobacterium</taxon>
    </lineage>
</organism>
<keyword evidence="2" id="KW-0560">Oxidoreductase</keyword>
<evidence type="ECO:0000259" key="3">
    <source>
        <dbReference type="SMART" id="SM00829"/>
    </source>
</evidence>
<reference evidence="4 5" key="1">
    <citation type="submission" date="2019-03" db="EMBL/GenBank/DDBJ databases">
        <title>Genomic Encyclopedia of Type Strains, Phase IV (KMG-IV): sequencing the most valuable type-strain genomes for metagenomic binning, comparative biology and taxonomic classification.</title>
        <authorList>
            <person name="Goeker M."/>
        </authorList>
    </citation>
    <scope>NUCLEOTIDE SEQUENCE [LARGE SCALE GENOMIC DNA]</scope>
    <source>
        <strain evidence="4 5">DSM 22362</strain>
    </source>
</reference>
<proteinExistence type="predicted"/>
<dbReference type="InterPro" id="IPR036291">
    <property type="entry name" value="NAD(P)-bd_dom_sf"/>
</dbReference>
<dbReference type="Pfam" id="PF00107">
    <property type="entry name" value="ADH_zinc_N"/>
    <property type="match status" value="1"/>
</dbReference>
<dbReference type="GO" id="GO:0008270">
    <property type="term" value="F:zinc ion binding"/>
    <property type="evidence" value="ECO:0007669"/>
    <property type="project" value="InterPro"/>
</dbReference>
<gene>
    <name evidence="4" type="ORF">EDC17_105317</name>
</gene>
<dbReference type="InterPro" id="IPR014189">
    <property type="entry name" value="Quinone_OxRdtase_PIG3"/>
</dbReference>
<dbReference type="Gene3D" id="3.40.50.720">
    <property type="entry name" value="NAD(P)-binding Rossmann-like Domain"/>
    <property type="match status" value="1"/>
</dbReference>
<comment type="caution">
    <text evidence="4">The sequence shown here is derived from an EMBL/GenBank/DDBJ whole genome shotgun (WGS) entry which is preliminary data.</text>
</comment>
<evidence type="ECO:0000256" key="1">
    <source>
        <dbReference type="ARBA" id="ARBA00022857"/>
    </source>
</evidence>
<accession>A0A4R3VR33</accession>
<dbReference type="SUPFAM" id="SSF50129">
    <property type="entry name" value="GroES-like"/>
    <property type="match status" value="1"/>
</dbReference>
<dbReference type="PROSITE" id="PS01162">
    <property type="entry name" value="QOR_ZETA_CRYSTAL"/>
    <property type="match status" value="1"/>
</dbReference>
<keyword evidence="5" id="KW-1185">Reference proteome</keyword>
<dbReference type="CDD" id="cd05276">
    <property type="entry name" value="p53_inducible_oxidoreductase"/>
    <property type="match status" value="1"/>
</dbReference>
<dbReference type="GO" id="GO:0070402">
    <property type="term" value="F:NADPH binding"/>
    <property type="evidence" value="ECO:0007669"/>
    <property type="project" value="TreeGrafter"/>
</dbReference>
<feature type="domain" description="Enoyl reductase (ER)" evidence="3">
    <location>
        <begin position="11"/>
        <end position="321"/>
    </location>
</feature>
<dbReference type="Proteomes" id="UP000295197">
    <property type="component" value="Unassembled WGS sequence"/>
</dbReference>
<dbReference type="InterPro" id="IPR020843">
    <property type="entry name" value="ER"/>
</dbReference>
<dbReference type="NCBIfam" id="TIGR02824">
    <property type="entry name" value="quinone_pig3"/>
    <property type="match status" value="1"/>
</dbReference>
<dbReference type="SUPFAM" id="SSF51735">
    <property type="entry name" value="NAD(P)-binding Rossmann-fold domains"/>
    <property type="match status" value="1"/>
</dbReference>
<name>A0A4R3VR33_9SPHI</name>
<keyword evidence="1" id="KW-0521">NADP</keyword>
<dbReference type="RefSeq" id="WP_243646172.1">
    <property type="nucleotide sequence ID" value="NZ_SMBZ01000053.1"/>
</dbReference>
<dbReference type="InterPro" id="IPR013149">
    <property type="entry name" value="ADH-like_C"/>
</dbReference>
<dbReference type="InterPro" id="IPR002364">
    <property type="entry name" value="Quin_OxRdtase/zeta-crystal_CS"/>
</dbReference>
<dbReference type="GO" id="GO:0016651">
    <property type="term" value="F:oxidoreductase activity, acting on NAD(P)H"/>
    <property type="evidence" value="ECO:0007669"/>
    <property type="project" value="TreeGrafter"/>
</dbReference>
<dbReference type="InterPro" id="IPR013154">
    <property type="entry name" value="ADH-like_N"/>
</dbReference>
<protein>
    <submittedName>
        <fullName evidence="4">Putative PIG3 family NAD(P)H quinone oxidoreductase</fullName>
    </submittedName>
</protein>
<evidence type="ECO:0000313" key="5">
    <source>
        <dbReference type="Proteomes" id="UP000295197"/>
    </source>
</evidence>
<dbReference type="Pfam" id="PF08240">
    <property type="entry name" value="ADH_N"/>
    <property type="match status" value="1"/>
</dbReference>
<evidence type="ECO:0000256" key="2">
    <source>
        <dbReference type="ARBA" id="ARBA00023002"/>
    </source>
</evidence>
<dbReference type="EMBL" id="SMBZ01000053">
    <property type="protein sequence ID" value="TCV07417.1"/>
    <property type="molecule type" value="Genomic_DNA"/>
</dbReference>
<dbReference type="Gene3D" id="3.90.180.10">
    <property type="entry name" value="Medium-chain alcohol dehydrogenases, catalytic domain"/>
    <property type="match status" value="1"/>
</dbReference>
<sequence>MMKAVVIKQFGGPEVLQVEDRPIPIIAENEVLIAVKAAGINRPDVFQRMGKYPAPPSVVQDIPGLEVSGIIEEVGSEVRDFQIGDRVIALVPGGGYASHVSVHYGSCIHLQDSVDLVAAAALPETMYTVWHNMVERGKLQTGERVLIHGGAGGIGSTAIQLAKLSGAEVVTTISSEKKAHFVKKLGADEIINYKNEDFESNLLDSKVHLVLDYIGGDYFNKNINILHEDGRLIYINAMSGAKVNLNLIKLMQKRLTISGSTLRNRSAEFKKSLSSAIQVQVMPWITAGKFEIPIYKQFHFTEAKQAHELMESGDFLGKIVLVF</sequence>
<dbReference type="AlphaFoldDB" id="A0A4R3VR33"/>